<dbReference type="InterPro" id="IPR052797">
    <property type="entry name" value="RegFact_GeneExpr_CellDeath"/>
</dbReference>
<name>A0A6P7GR06_DIAVI</name>
<dbReference type="AlphaFoldDB" id="A0A6P7GR06"/>
<sequence length="425" mass="49948">MDSIYPSTATNPIQSTLRSSEVLPGACLVCSKIFKNVQLRNRHIKRIHKLDVSIKKMNHIVCPLCEQETNLKSHENLRKHLEENHQMSIELITLEFSSEQEYETWKYMQKIETSYAKHRIVNREEHKMLYYECNRSDAYGYKPNYKVRTEKSGGSIRIKGVCPSRLVCKLRNQGQVSVSYWKTHVGHNEELRTMHLSKAEEKMIVEKVTSGVPHSRILEDSRKMETPKLGRLPLLTSIDLRNLSRKYNIHKKPDQNDMVATDLKVKEWNDNKNYVLLLKMEDDAASCLGETSIIKLGHEEEINDFVRGKLEQRNVIQEETKEEEEILRLQKEELKNFIDELDNDSFTKFMRNIQGTMCKMKEELQEKARNITKKRKMEKQYFVRIKKFKNCSLVFYLVCNSYFKGRNVLESCGRDSGTLEILIKN</sequence>
<dbReference type="EnsemblMetazoa" id="XM_050652334.1">
    <property type="protein sequence ID" value="XP_050508291.1"/>
    <property type="gene ID" value="LOC126885657"/>
</dbReference>
<keyword evidence="3" id="KW-1185">Reference proteome</keyword>
<dbReference type="SMART" id="SM00355">
    <property type="entry name" value="ZnF_C2H2"/>
    <property type="match status" value="2"/>
</dbReference>
<feature type="domain" description="C2H2-type" evidence="1">
    <location>
        <begin position="27"/>
        <end position="48"/>
    </location>
</feature>
<dbReference type="Gene3D" id="3.30.160.60">
    <property type="entry name" value="Classic Zinc Finger"/>
    <property type="match status" value="1"/>
</dbReference>
<dbReference type="PROSITE" id="PS00028">
    <property type="entry name" value="ZINC_FINGER_C2H2_1"/>
    <property type="match status" value="1"/>
</dbReference>
<evidence type="ECO:0000313" key="4">
    <source>
        <dbReference type="RefSeq" id="XP_028146215.1"/>
    </source>
</evidence>
<reference evidence="2" key="2">
    <citation type="submission" date="2025-05" db="UniProtKB">
        <authorList>
            <consortium name="EnsemblMetazoa"/>
        </authorList>
    </citation>
    <scope>IDENTIFICATION</scope>
</reference>
<evidence type="ECO:0000259" key="1">
    <source>
        <dbReference type="PROSITE" id="PS00028"/>
    </source>
</evidence>
<accession>A0A6P7GR06</accession>
<evidence type="ECO:0000313" key="3">
    <source>
        <dbReference type="Proteomes" id="UP001652700"/>
    </source>
</evidence>
<dbReference type="Proteomes" id="UP001652700">
    <property type="component" value="Unplaced"/>
</dbReference>
<gene>
    <name evidence="4" type="primary">LOC114339743</name>
</gene>
<dbReference type="PANTHER" id="PTHR33936:SF25">
    <property type="entry name" value="C2H2-TYPE DOMAIN-CONTAINING PROTEIN"/>
    <property type="match status" value="1"/>
</dbReference>
<proteinExistence type="predicted"/>
<dbReference type="PANTHER" id="PTHR33936">
    <property type="entry name" value="PROTEIN CBG17840"/>
    <property type="match status" value="1"/>
</dbReference>
<protein>
    <submittedName>
        <fullName evidence="4">Uncharacterized protein LOC114339743</fullName>
    </submittedName>
</protein>
<evidence type="ECO:0000313" key="2">
    <source>
        <dbReference type="EnsemblMetazoa" id="XP_050508291.1"/>
    </source>
</evidence>
<organism evidence="4">
    <name type="scientific">Diabrotica virgifera virgifera</name>
    <name type="common">western corn rootworm</name>
    <dbReference type="NCBI Taxonomy" id="50390"/>
    <lineage>
        <taxon>Eukaryota</taxon>
        <taxon>Metazoa</taxon>
        <taxon>Ecdysozoa</taxon>
        <taxon>Arthropoda</taxon>
        <taxon>Hexapoda</taxon>
        <taxon>Insecta</taxon>
        <taxon>Pterygota</taxon>
        <taxon>Neoptera</taxon>
        <taxon>Endopterygota</taxon>
        <taxon>Coleoptera</taxon>
        <taxon>Polyphaga</taxon>
        <taxon>Cucujiformia</taxon>
        <taxon>Chrysomeloidea</taxon>
        <taxon>Chrysomelidae</taxon>
        <taxon>Galerucinae</taxon>
        <taxon>Diabroticina</taxon>
        <taxon>Diabroticites</taxon>
        <taxon>Diabrotica</taxon>
    </lineage>
</organism>
<dbReference type="RefSeq" id="XP_028146215.1">
    <property type="nucleotide sequence ID" value="XM_028290414.1"/>
</dbReference>
<reference evidence="4" key="1">
    <citation type="submission" date="2025-04" db="UniProtKB">
        <authorList>
            <consortium name="RefSeq"/>
        </authorList>
    </citation>
    <scope>IDENTIFICATION</scope>
    <source>
        <tissue evidence="4">Whole insect</tissue>
    </source>
</reference>
<dbReference type="InterPro" id="IPR013087">
    <property type="entry name" value="Znf_C2H2_type"/>
</dbReference>
<dbReference type="InParanoid" id="A0A6P7GR06"/>